<reference evidence="2" key="1">
    <citation type="submission" date="2016-10" db="EMBL/GenBank/DDBJ databases">
        <authorList>
            <person name="Varghese N."/>
            <person name="Submissions S."/>
        </authorList>
    </citation>
    <scope>NUCLEOTIDE SEQUENCE [LARGE SCALE GENOMIC DNA]</scope>
    <source>
        <strain evidence="2">DSM 23920</strain>
    </source>
</reference>
<dbReference type="EMBL" id="FNRL01000006">
    <property type="protein sequence ID" value="SEA36058.1"/>
    <property type="molecule type" value="Genomic_DNA"/>
</dbReference>
<accession>A0A1H4AJW1</accession>
<dbReference type="AlphaFoldDB" id="A0A1H4AJW1"/>
<organism evidence="1 2">
    <name type="scientific">Chitinophaga terrae</name>
    <name type="common">ex Kim and Jung 2007</name>
    <dbReference type="NCBI Taxonomy" id="408074"/>
    <lineage>
        <taxon>Bacteria</taxon>
        <taxon>Pseudomonadati</taxon>
        <taxon>Bacteroidota</taxon>
        <taxon>Chitinophagia</taxon>
        <taxon>Chitinophagales</taxon>
        <taxon>Chitinophagaceae</taxon>
        <taxon>Chitinophaga</taxon>
    </lineage>
</organism>
<evidence type="ECO:0000313" key="2">
    <source>
        <dbReference type="Proteomes" id="UP000199656"/>
    </source>
</evidence>
<evidence type="ECO:0000313" key="1">
    <source>
        <dbReference type="EMBL" id="SEA36058.1"/>
    </source>
</evidence>
<gene>
    <name evidence="1" type="ORF">SAMN05660909_01616</name>
</gene>
<name>A0A1H4AJW1_9BACT</name>
<proteinExistence type="predicted"/>
<sequence>MNNWLFIILIIFFYSCMPTVEENDVYLVNDQIMLKKTDRPYSGKVIVRFANGKTASMSTFKNGYRLGDWYIKGLADEIVQEGRYIGCPTELEQFAKKRFNVKRCSVSLWKEGTKSFVTLYLAEIDQREVSNFDGELVLNHFLKEYNRDISEIYITNKDSIIFHKIYN</sequence>
<dbReference type="STRING" id="408074.SAMN05660909_01616"/>
<dbReference type="Proteomes" id="UP000199656">
    <property type="component" value="Unassembled WGS sequence"/>
</dbReference>
<protein>
    <submittedName>
        <fullName evidence="1">Uncharacterized protein</fullName>
    </submittedName>
</protein>
<keyword evidence="2" id="KW-1185">Reference proteome</keyword>